<feature type="region of interest" description="Disordered" evidence="7">
    <location>
        <begin position="360"/>
        <end position="408"/>
    </location>
</feature>
<dbReference type="PANTHER" id="PTHR24221:SF654">
    <property type="entry name" value="ATP-BINDING CASSETTE SUB-FAMILY B MEMBER 6"/>
    <property type="match status" value="1"/>
</dbReference>
<accession>A0A388T1W8</accession>
<evidence type="ECO:0000313" key="12">
    <source>
        <dbReference type="Proteomes" id="UP000265354"/>
    </source>
</evidence>
<evidence type="ECO:0000256" key="5">
    <source>
        <dbReference type="ARBA" id="ARBA00022989"/>
    </source>
</evidence>
<feature type="compositionally biased region" description="Low complexity" evidence="7">
    <location>
        <begin position="383"/>
        <end position="399"/>
    </location>
</feature>
<reference evidence="11 12" key="1">
    <citation type="submission" date="2018-07" db="EMBL/GenBank/DDBJ databases">
        <title>Whole Genome Shotgun Sequence of Streptomyces spongiicola strain 531S.</title>
        <authorList>
            <person name="Dohra H."/>
            <person name="Kodani S."/>
        </authorList>
    </citation>
    <scope>NUCLEOTIDE SEQUENCE [LARGE SCALE GENOMIC DNA]</scope>
    <source>
        <strain evidence="11 12">531S</strain>
    </source>
</reference>
<dbReference type="Gene3D" id="1.20.1560.10">
    <property type="entry name" value="ABC transporter type 1, transmembrane domain"/>
    <property type="match status" value="1"/>
</dbReference>
<dbReference type="Proteomes" id="UP000265354">
    <property type="component" value="Unassembled WGS sequence"/>
</dbReference>
<evidence type="ECO:0000259" key="9">
    <source>
        <dbReference type="PROSITE" id="PS50893"/>
    </source>
</evidence>
<sequence>MTAGRRPLTAGGRMPAATGAAGHGEKAPVPPGRRPAAPDGTGPVRGLLRRTLPYAVPFLGRRRGVVVRLGCWSLLESVQTFLGGYGVAAALDRGFLAGRPWVGLGWLAVAAAAVVVGGAATNRVFHHLAGLVEPLRDGLVRRVVDSALSAAVAGRDASGGRTAVSRLTHQTEAARDAFAGVVMVTRSFVFTVAGVVAGLAALAPELLVVLLPPLAAGLALFAAALRPTAARQRDYLHADEELAARIGTAVSGLRDIAACGAQGRTADAAGELIDAQTRAARALARWAAVRTLTLQLAGQAPVVLLLAAAPWLLERGVTAGELLGALTYLTQALLPALNTLMTGLGAAGTRLLVILDRLTGQDDRPPPSGTAPRAEVAGGGAAGAAPRRTASPPAAARPRTAPPAAPHGGVPVLELRSLSFSYGPGAVPVIDRLDLRVEPGEHLAVVGPSGIGKSTLFALAAGLLAPAHGRVLIGGVPVRPPDRDPFAARRALIPQQAYVFGGTLRDNLLYLRSGGAPTAAVDAAVRAVGLEELAHRLGGLDSPVRPSALSQGERQLVALARAYLAPARLTLLDEATCHLDPAAEARAEHAFAERPGTLLVIAHRLSSARRADRVLVLDGTRAVAGRHGELLRRSETYRDLVGHWAPRQPHDRQPHDR</sequence>
<keyword evidence="3" id="KW-0547">Nucleotide-binding</keyword>
<dbReference type="SUPFAM" id="SSF90123">
    <property type="entry name" value="ABC transporter transmembrane region"/>
    <property type="match status" value="1"/>
</dbReference>
<comment type="caution">
    <text evidence="11">The sequence shown here is derived from an EMBL/GenBank/DDBJ whole genome shotgun (WGS) entry which is preliminary data.</text>
</comment>
<feature type="transmembrane region" description="Helical" evidence="8">
    <location>
        <begin position="292"/>
        <end position="313"/>
    </location>
</feature>
<organism evidence="11 12">
    <name type="scientific">Streptomyces spongiicola</name>
    <dbReference type="NCBI Taxonomy" id="1690221"/>
    <lineage>
        <taxon>Bacteria</taxon>
        <taxon>Bacillati</taxon>
        <taxon>Actinomycetota</taxon>
        <taxon>Actinomycetes</taxon>
        <taxon>Kitasatosporales</taxon>
        <taxon>Streptomycetaceae</taxon>
        <taxon>Streptomyces</taxon>
    </lineage>
</organism>
<dbReference type="GO" id="GO:0034040">
    <property type="term" value="F:ATPase-coupled lipid transmembrane transporter activity"/>
    <property type="evidence" value="ECO:0007669"/>
    <property type="project" value="TreeGrafter"/>
</dbReference>
<dbReference type="CDD" id="cd03228">
    <property type="entry name" value="ABCC_MRP_Like"/>
    <property type="match status" value="1"/>
</dbReference>
<comment type="subcellular location">
    <subcellularLocation>
        <location evidence="1">Cell membrane</location>
        <topology evidence="1">Multi-pass membrane protein</topology>
    </subcellularLocation>
</comment>
<evidence type="ECO:0000256" key="2">
    <source>
        <dbReference type="ARBA" id="ARBA00022692"/>
    </source>
</evidence>
<dbReference type="GO" id="GO:0140359">
    <property type="term" value="F:ABC-type transporter activity"/>
    <property type="evidence" value="ECO:0007669"/>
    <property type="project" value="InterPro"/>
</dbReference>
<dbReference type="AlphaFoldDB" id="A0A388T1W8"/>
<evidence type="ECO:0000256" key="3">
    <source>
        <dbReference type="ARBA" id="ARBA00022741"/>
    </source>
</evidence>
<dbReference type="SMART" id="SM00382">
    <property type="entry name" value="AAA"/>
    <property type="match status" value="1"/>
</dbReference>
<dbReference type="GO" id="GO:0005524">
    <property type="term" value="F:ATP binding"/>
    <property type="evidence" value="ECO:0007669"/>
    <property type="project" value="UniProtKB-KW"/>
</dbReference>
<dbReference type="Gene3D" id="3.40.50.300">
    <property type="entry name" value="P-loop containing nucleotide triphosphate hydrolases"/>
    <property type="match status" value="1"/>
</dbReference>
<feature type="transmembrane region" description="Helical" evidence="8">
    <location>
        <begin position="69"/>
        <end position="91"/>
    </location>
</feature>
<name>A0A388T1W8_9ACTN</name>
<evidence type="ECO:0000256" key="1">
    <source>
        <dbReference type="ARBA" id="ARBA00004651"/>
    </source>
</evidence>
<keyword evidence="6 8" id="KW-0472">Membrane</keyword>
<dbReference type="EMBL" id="BGZL01000011">
    <property type="protein sequence ID" value="GBQ02526.1"/>
    <property type="molecule type" value="Genomic_DNA"/>
</dbReference>
<proteinExistence type="predicted"/>
<dbReference type="PANTHER" id="PTHR24221">
    <property type="entry name" value="ATP-BINDING CASSETTE SUB-FAMILY B"/>
    <property type="match status" value="1"/>
</dbReference>
<dbReference type="Pfam" id="PF00664">
    <property type="entry name" value="ABC_membrane"/>
    <property type="match status" value="1"/>
</dbReference>
<feature type="region of interest" description="Disordered" evidence="7">
    <location>
        <begin position="1"/>
        <end position="44"/>
    </location>
</feature>
<dbReference type="PROSITE" id="PS50929">
    <property type="entry name" value="ABC_TM1F"/>
    <property type="match status" value="1"/>
</dbReference>
<dbReference type="InterPro" id="IPR003593">
    <property type="entry name" value="AAA+_ATPase"/>
</dbReference>
<dbReference type="SUPFAM" id="SSF52540">
    <property type="entry name" value="P-loop containing nucleoside triphosphate hydrolases"/>
    <property type="match status" value="1"/>
</dbReference>
<keyword evidence="5 8" id="KW-1133">Transmembrane helix</keyword>
<gene>
    <name evidence="11" type="ORF">SSP531S_39850</name>
</gene>
<dbReference type="GO" id="GO:0016887">
    <property type="term" value="F:ATP hydrolysis activity"/>
    <property type="evidence" value="ECO:0007669"/>
    <property type="project" value="InterPro"/>
</dbReference>
<feature type="domain" description="ABC transmembrane type-1" evidence="10">
    <location>
        <begin position="73"/>
        <end position="335"/>
    </location>
</feature>
<protein>
    <submittedName>
        <fullName evidence="11">ABC transporter ATP-binding protein</fullName>
    </submittedName>
</protein>
<feature type="transmembrane region" description="Helical" evidence="8">
    <location>
        <begin position="177"/>
        <end position="200"/>
    </location>
</feature>
<dbReference type="InterPro" id="IPR027417">
    <property type="entry name" value="P-loop_NTPase"/>
</dbReference>
<dbReference type="InterPro" id="IPR003439">
    <property type="entry name" value="ABC_transporter-like_ATP-bd"/>
</dbReference>
<evidence type="ECO:0000259" key="10">
    <source>
        <dbReference type="PROSITE" id="PS50929"/>
    </source>
</evidence>
<evidence type="ECO:0000256" key="8">
    <source>
        <dbReference type="SAM" id="Phobius"/>
    </source>
</evidence>
<feature type="transmembrane region" description="Helical" evidence="8">
    <location>
        <begin position="333"/>
        <end position="355"/>
    </location>
</feature>
<feature type="transmembrane region" description="Helical" evidence="8">
    <location>
        <begin position="103"/>
        <end position="121"/>
    </location>
</feature>
<dbReference type="GO" id="GO:0005886">
    <property type="term" value="C:plasma membrane"/>
    <property type="evidence" value="ECO:0007669"/>
    <property type="project" value="UniProtKB-SubCell"/>
</dbReference>
<evidence type="ECO:0000256" key="4">
    <source>
        <dbReference type="ARBA" id="ARBA00022840"/>
    </source>
</evidence>
<evidence type="ECO:0000256" key="6">
    <source>
        <dbReference type="ARBA" id="ARBA00023136"/>
    </source>
</evidence>
<dbReference type="Pfam" id="PF00005">
    <property type="entry name" value="ABC_tran"/>
    <property type="match status" value="1"/>
</dbReference>
<feature type="domain" description="ABC transporter" evidence="9">
    <location>
        <begin position="413"/>
        <end position="643"/>
    </location>
</feature>
<feature type="transmembrane region" description="Helical" evidence="8">
    <location>
        <begin position="206"/>
        <end position="225"/>
    </location>
</feature>
<evidence type="ECO:0000313" key="11">
    <source>
        <dbReference type="EMBL" id="GBQ02526.1"/>
    </source>
</evidence>
<dbReference type="InterPro" id="IPR011527">
    <property type="entry name" value="ABC1_TM_dom"/>
</dbReference>
<dbReference type="PROSITE" id="PS00211">
    <property type="entry name" value="ABC_TRANSPORTER_1"/>
    <property type="match status" value="1"/>
</dbReference>
<dbReference type="PROSITE" id="PS50893">
    <property type="entry name" value="ABC_TRANSPORTER_2"/>
    <property type="match status" value="1"/>
</dbReference>
<dbReference type="InterPro" id="IPR017871">
    <property type="entry name" value="ABC_transporter-like_CS"/>
</dbReference>
<dbReference type="InterPro" id="IPR039421">
    <property type="entry name" value="Type_1_exporter"/>
</dbReference>
<keyword evidence="4 11" id="KW-0067">ATP-binding</keyword>
<evidence type="ECO:0000256" key="7">
    <source>
        <dbReference type="SAM" id="MobiDB-lite"/>
    </source>
</evidence>
<keyword evidence="2 8" id="KW-0812">Transmembrane</keyword>
<dbReference type="InterPro" id="IPR036640">
    <property type="entry name" value="ABC1_TM_sf"/>
</dbReference>